<dbReference type="InterPro" id="IPR003497">
    <property type="entry name" value="BRO_N_domain"/>
</dbReference>
<organism evidence="3 4">
    <name type="scientific">Xenorhabdus bovienii str. oregonense</name>
    <dbReference type="NCBI Taxonomy" id="1398202"/>
    <lineage>
        <taxon>Bacteria</taxon>
        <taxon>Pseudomonadati</taxon>
        <taxon>Pseudomonadota</taxon>
        <taxon>Gammaproteobacteria</taxon>
        <taxon>Enterobacterales</taxon>
        <taxon>Morganellaceae</taxon>
        <taxon>Xenorhabdus</taxon>
    </lineage>
</organism>
<dbReference type="RefSeq" id="WP_038252960.1">
    <property type="nucleotide sequence ID" value="NZ_CAWLUU010000037.1"/>
</dbReference>
<dbReference type="Proteomes" id="UP000028483">
    <property type="component" value="Unassembled WGS sequence"/>
</dbReference>
<name>A0A077P9R7_XENBV</name>
<evidence type="ECO:0000256" key="1">
    <source>
        <dbReference type="SAM" id="MobiDB-lite"/>
    </source>
</evidence>
<dbReference type="PANTHER" id="PTHR36180:SF2">
    <property type="entry name" value="BRO FAMILY PROTEIN"/>
    <property type="match status" value="1"/>
</dbReference>
<dbReference type="HOGENOM" id="CLU_1425973_0_0_6"/>
<dbReference type="Pfam" id="PF02498">
    <property type="entry name" value="Bro-N"/>
    <property type="match status" value="1"/>
</dbReference>
<sequence>MKSKNAALTGQGLAHSESSPEPILNIDSADISFIKFEGVQVRIFKNNNEPWFIAADVCKALGITNPSKALKALDLDEKNTVTLSYGIQGNPKRAGISESGFYKLITRSRKATKQGTFAHRFANWVFREVIPSIRKTGSYGVPFAALNDFTRRQNEYKAIASQRGRDLQSCKGELASLNKEGRELWRTYQPDLLEEAE</sequence>
<evidence type="ECO:0000259" key="2">
    <source>
        <dbReference type="SMART" id="SM01040"/>
    </source>
</evidence>
<feature type="region of interest" description="Disordered" evidence="1">
    <location>
        <begin position="1"/>
        <end position="21"/>
    </location>
</feature>
<dbReference type="AlphaFoldDB" id="A0A077P9R7"/>
<feature type="domain" description="Bro-N" evidence="2">
    <location>
        <begin position="40"/>
        <end position="131"/>
    </location>
</feature>
<gene>
    <name evidence="3" type="ORF">XBO1_400005</name>
</gene>
<evidence type="ECO:0000313" key="3">
    <source>
        <dbReference type="EMBL" id="CDH07589.1"/>
    </source>
</evidence>
<dbReference type="EMBL" id="CBSX010000205">
    <property type="protein sequence ID" value="CDH07589.1"/>
    <property type="molecule type" value="Genomic_DNA"/>
</dbReference>
<evidence type="ECO:0000313" key="4">
    <source>
        <dbReference type="Proteomes" id="UP000028483"/>
    </source>
</evidence>
<accession>A0A077P9R7</accession>
<comment type="caution">
    <text evidence="3">The sequence shown here is derived from an EMBL/GenBank/DDBJ whole genome shotgun (WGS) entry which is preliminary data.</text>
</comment>
<dbReference type="SMART" id="SM01040">
    <property type="entry name" value="Bro-N"/>
    <property type="match status" value="1"/>
</dbReference>
<proteinExistence type="predicted"/>
<reference evidence="3" key="1">
    <citation type="submission" date="2013-07" db="EMBL/GenBank/DDBJ databases">
        <title>Sub-species coevolution in mutualistic symbiosis.</title>
        <authorList>
            <person name="Murfin K."/>
            <person name="Klassen J."/>
            <person name="Lee M."/>
            <person name="Forst S."/>
            <person name="Stock P."/>
            <person name="Goodrich-Blair H."/>
        </authorList>
    </citation>
    <scope>NUCLEOTIDE SEQUENCE [LARGE SCALE GENOMIC DNA]</scope>
    <source>
        <strain evidence="3">Oregonense</strain>
    </source>
</reference>
<protein>
    <submittedName>
        <fullName evidence="3">Toxin-antitoxin system, toxin component, Bro family</fullName>
    </submittedName>
</protein>
<dbReference type="PANTHER" id="PTHR36180">
    <property type="entry name" value="DNA-BINDING PROTEIN-RELATED-RELATED"/>
    <property type="match status" value="1"/>
</dbReference>